<feature type="domain" description="hAT-like transposase RNase-H fold" evidence="1">
    <location>
        <begin position="1"/>
        <end position="49"/>
    </location>
</feature>
<keyword evidence="3" id="KW-1185">Reference proteome</keyword>
<dbReference type="AlphaFoldDB" id="A0A1R3KX23"/>
<dbReference type="Pfam" id="PF14372">
    <property type="entry name" value="hAT-like_RNase-H"/>
    <property type="match status" value="1"/>
</dbReference>
<dbReference type="PANTHER" id="PTHR23272:SF184">
    <property type="entry name" value="OS03G0311250 PROTEIN"/>
    <property type="match status" value="1"/>
</dbReference>
<accession>A0A1R3KX23</accession>
<dbReference type="InterPro" id="IPR025525">
    <property type="entry name" value="hAT-like_transposase_RNase-H"/>
</dbReference>
<dbReference type="EMBL" id="AWUE01010523">
    <property type="protein sequence ID" value="OMP11587.1"/>
    <property type="molecule type" value="Genomic_DNA"/>
</dbReference>
<gene>
    <name evidence="2" type="ORF">COLO4_03751</name>
</gene>
<dbReference type="GO" id="GO:0003677">
    <property type="term" value="F:DNA binding"/>
    <property type="evidence" value="ECO:0007669"/>
    <property type="project" value="InterPro"/>
</dbReference>
<dbReference type="PANTHER" id="PTHR23272">
    <property type="entry name" value="BED FINGER-RELATED"/>
    <property type="match status" value="1"/>
</dbReference>
<name>A0A1R3KX23_9ROSI</name>
<dbReference type="OrthoDB" id="1873329at2759"/>
<comment type="caution">
    <text evidence="2">The sequence shown here is derived from an EMBL/GenBank/DDBJ whole genome shotgun (WGS) entry which is preliminary data.</text>
</comment>
<proteinExistence type="predicted"/>
<reference evidence="3" key="1">
    <citation type="submission" date="2013-09" db="EMBL/GenBank/DDBJ databases">
        <title>Corchorus olitorius genome sequencing.</title>
        <authorList>
            <person name="Alam M."/>
            <person name="Haque M.S."/>
            <person name="Islam M.S."/>
            <person name="Emdad E.M."/>
            <person name="Islam M.M."/>
            <person name="Ahmed B."/>
            <person name="Halim A."/>
            <person name="Hossen Q.M.M."/>
            <person name="Hossain M.Z."/>
            <person name="Ahmed R."/>
            <person name="Khan M.M."/>
            <person name="Islam R."/>
            <person name="Rashid M.M."/>
            <person name="Khan S.A."/>
            <person name="Rahman M.S."/>
            <person name="Alam M."/>
            <person name="Yahiya A.S."/>
            <person name="Khan M.S."/>
            <person name="Azam M.S."/>
            <person name="Haque T."/>
            <person name="Lashkar M.Z.H."/>
            <person name="Akhand A.I."/>
            <person name="Morshed G."/>
            <person name="Roy S."/>
            <person name="Uddin K.S."/>
            <person name="Rabeya T."/>
            <person name="Hossain A.S."/>
            <person name="Chowdhury A."/>
            <person name="Snigdha A.R."/>
            <person name="Mortoza M.S."/>
            <person name="Matin S.A."/>
            <person name="Hoque S.M.E."/>
            <person name="Islam M.K."/>
            <person name="Roy D.K."/>
            <person name="Haider R."/>
            <person name="Moosa M.M."/>
            <person name="Elias S.M."/>
            <person name="Hasan A.M."/>
            <person name="Jahan S."/>
            <person name="Shafiuddin M."/>
            <person name="Mahmood N."/>
            <person name="Shommy N.S."/>
        </authorList>
    </citation>
    <scope>NUCLEOTIDE SEQUENCE [LARGE SCALE GENOMIC DNA]</scope>
    <source>
        <strain evidence="3">cv. O-4</strain>
    </source>
</reference>
<sequence length="52" mass="6320">MAVRMFTKFEKYWKDFSIILAIACVLDPRYKLSYVEWVYKKLYGANSDEFNK</sequence>
<evidence type="ECO:0000313" key="2">
    <source>
        <dbReference type="EMBL" id="OMP11587.1"/>
    </source>
</evidence>
<evidence type="ECO:0000259" key="1">
    <source>
        <dbReference type="Pfam" id="PF14372"/>
    </source>
</evidence>
<protein>
    <recommendedName>
        <fullName evidence="1">hAT-like transposase RNase-H fold domain-containing protein</fullName>
    </recommendedName>
</protein>
<evidence type="ECO:0000313" key="3">
    <source>
        <dbReference type="Proteomes" id="UP000187203"/>
    </source>
</evidence>
<dbReference type="Proteomes" id="UP000187203">
    <property type="component" value="Unassembled WGS sequence"/>
</dbReference>
<organism evidence="2 3">
    <name type="scientific">Corchorus olitorius</name>
    <dbReference type="NCBI Taxonomy" id="93759"/>
    <lineage>
        <taxon>Eukaryota</taxon>
        <taxon>Viridiplantae</taxon>
        <taxon>Streptophyta</taxon>
        <taxon>Embryophyta</taxon>
        <taxon>Tracheophyta</taxon>
        <taxon>Spermatophyta</taxon>
        <taxon>Magnoliopsida</taxon>
        <taxon>eudicotyledons</taxon>
        <taxon>Gunneridae</taxon>
        <taxon>Pentapetalae</taxon>
        <taxon>rosids</taxon>
        <taxon>malvids</taxon>
        <taxon>Malvales</taxon>
        <taxon>Malvaceae</taxon>
        <taxon>Grewioideae</taxon>
        <taxon>Apeibeae</taxon>
        <taxon>Corchorus</taxon>
    </lineage>
</organism>